<sequence length="279" mass="31804">MSTDFQRAREALGARLRELRTEAHLTHRELATRLGWAPSKMSKLETGKQTASIADLTAWAEATGFPEVLPELKNSLRRLETHYRSWRRQLAGGHKAVQDAALAEEQRAQVIRVYETSVIPGIFQTAEYARHLFTHSARLRRSPRDVEDAVRARLRRQEVLYQRGQKYRVIIWEAVLYAVIGSPEVMLGQLDRLAGIIGLDTVTLGVLPFSASLDFTPKHGFWIHDERNVIVETLSAEMELKEPEDVALYLRLWEYYDQAAVYGHTAHRAIARARHALGS</sequence>
<dbReference type="EMBL" id="BMVP01000005">
    <property type="protein sequence ID" value="GHB60661.1"/>
    <property type="molecule type" value="Genomic_DNA"/>
</dbReference>
<reference evidence="3" key="1">
    <citation type="journal article" date="2019" name="Int. J. Syst. Evol. Microbiol.">
        <title>The Global Catalogue of Microorganisms (GCM) 10K type strain sequencing project: providing services to taxonomists for standard genome sequencing and annotation.</title>
        <authorList>
            <consortium name="The Broad Institute Genomics Platform"/>
            <consortium name="The Broad Institute Genome Sequencing Center for Infectious Disease"/>
            <person name="Wu L."/>
            <person name="Ma J."/>
        </authorList>
    </citation>
    <scope>NUCLEOTIDE SEQUENCE [LARGE SCALE GENOMIC DNA]</scope>
    <source>
        <strain evidence="3">JCM 4738</strain>
    </source>
</reference>
<dbReference type="InterPro" id="IPR010982">
    <property type="entry name" value="Lambda_DNA-bd_dom_sf"/>
</dbReference>
<accession>A0ABQ3EY17</accession>
<dbReference type="Gene3D" id="1.10.260.40">
    <property type="entry name" value="lambda repressor-like DNA-binding domains"/>
    <property type="match status" value="1"/>
</dbReference>
<dbReference type="InterPro" id="IPR043917">
    <property type="entry name" value="DUF5753"/>
</dbReference>
<dbReference type="Proteomes" id="UP000642673">
    <property type="component" value="Unassembled WGS sequence"/>
</dbReference>
<dbReference type="PROSITE" id="PS50943">
    <property type="entry name" value="HTH_CROC1"/>
    <property type="match status" value="1"/>
</dbReference>
<dbReference type="RefSeq" id="WP_190184941.1">
    <property type="nucleotide sequence ID" value="NZ_BMVP01000005.1"/>
</dbReference>
<evidence type="ECO:0000259" key="1">
    <source>
        <dbReference type="PROSITE" id="PS50943"/>
    </source>
</evidence>
<organism evidence="2 3">
    <name type="scientific">Streptomyces cirratus</name>
    <dbReference type="NCBI Taxonomy" id="68187"/>
    <lineage>
        <taxon>Bacteria</taxon>
        <taxon>Bacillati</taxon>
        <taxon>Actinomycetota</taxon>
        <taxon>Actinomycetes</taxon>
        <taxon>Kitasatosporales</taxon>
        <taxon>Streptomycetaceae</taxon>
        <taxon>Streptomyces</taxon>
    </lineage>
</organism>
<feature type="domain" description="HTH cro/C1-type" evidence="1">
    <location>
        <begin position="16"/>
        <end position="69"/>
    </location>
</feature>
<protein>
    <recommendedName>
        <fullName evidence="1">HTH cro/C1-type domain-containing protein</fullName>
    </recommendedName>
</protein>
<proteinExistence type="predicted"/>
<comment type="caution">
    <text evidence="2">The sequence shown here is derived from an EMBL/GenBank/DDBJ whole genome shotgun (WGS) entry which is preliminary data.</text>
</comment>
<evidence type="ECO:0000313" key="2">
    <source>
        <dbReference type="EMBL" id="GHB60661.1"/>
    </source>
</evidence>
<dbReference type="Pfam" id="PF19054">
    <property type="entry name" value="DUF5753"/>
    <property type="match status" value="1"/>
</dbReference>
<dbReference type="CDD" id="cd00093">
    <property type="entry name" value="HTH_XRE"/>
    <property type="match status" value="1"/>
</dbReference>
<dbReference type="InterPro" id="IPR001387">
    <property type="entry name" value="Cro/C1-type_HTH"/>
</dbReference>
<evidence type="ECO:0000313" key="3">
    <source>
        <dbReference type="Proteomes" id="UP000642673"/>
    </source>
</evidence>
<dbReference type="SUPFAM" id="SSF47413">
    <property type="entry name" value="lambda repressor-like DNA-binding domains"/>
    <property type="match status" value="1"/>
</dbReference>
<gene>
    <name evidence="2" type="ORF">GCM10010347_33390</name>
</gene>
<name>A0ABQ3EY17_9ACTN</name>
<dbReference type="SMART" id="SM00530">
    <property type="entry name" value="HTH_XRE"/>
    <property type="match status" value="1"/>
</dbReference>
<keyword evidence="3" id="KW-1185">Reference proteome</keyword>
<dbReference type="Pfam" id="PF13560">
    <property type="entry name" value="HTH_31"/>
    <property type="match status" value="1"/>
</dbReference>